<feature type="chain" id="PRO_5021940508" description="Serine protease" evidence="1">
    <location>
        <begin position="36"/>
        <end position="369"/>
    </location>
</feature>
<evidence type="ECO:0000313" key="2">
    <source>
        <dbReference type="EMBL" id="TQF04462.1"/>
    </source>
</evidence>
<evidence type="ECO:0000256" key="1">
    <source>
        <dbReference type="SAM" id="SignalP"/>
    </source>
</evidence>
<dbReference type="PROSITE" id="PS51318">
    <property type="entry name" value="TAT"/>
    <property type="match status" value="1"/>
</dbReference>
<dbReference type="Proteomes" id="UP000319103">
    <property type="component" value="Unassembled WGS sequence"/>
</dbReference>
<reference evidence="2 3" key="1">
    <citation type="submission" date="2019-06" db="EMBL/GenBank/DDBJ databases">
        <title>Description of Kitasatospora acidophila sp. nov. isolated from pine grove soil, and reclassification of Streptomyces novaecaesareae to Kitasatospora novaeceasareae comb. nov.</title>
        <authorList>
            <person name="Kim M.J."/>
        </authorList>
    </citation>
    <scope>NUCLEOTIDE SEQUENCE [LARGE SCALE GENOMIC DNA]</scope>
    <source>
        <strain evidence="2 3">MMS16-CNU292</strain>
    </source>
</reference>
<keyword evidence="1" id="KW-0732">Signal</keyword>
<proteinExistence type="predicted"/>
<evidence type="ECO:0008006" key="4">
    <source>
        <dbReference type="Google" id="ProtNLM"/>
    </source>
</evidence>
<comment type="caution">
    <text evidence="2">The sequence shown here is derived from an EMBL/GenBank/DDBJ whole genome shotgun (WGS) entry which is preliminary data.</text>
</comment>
<gene>
    <name evidence="2" type="ORF">E6W39_22330</name>
</gene>
<name>A0A540W612_9ACTN</name>
<dbReference type="AlphaFoldDB" id="A0A540W612"/>
<organism evidence="2 3">
    <name type="scientific">Kitasatospora acidiphila</name>
    <dbReference type="NCBI Taxonomy" id="2567942"/>
    <lineage>
        <taxon>Bacteria</taxon>
        <taxon>Bacillati</taxon>
        <taxon>Actinomycetota</taxon>
        <taxon>Actinomycetes</taxon>
        <taxon>Kitasatosporales</taxon>
        <taxon>Streptomycetaceae</taxon>
        <taxon>Kitasatospora</taxon>
    </lineage>
</organism>
<accession>A0A540W612</accession>
<protein>
    <recommendedName>
        <fullName evidence="4">Serine protease</fullName>
    </recommendedName>
</protein>
<sequence length="369" mass="38414">MSNSTLRGVVRAAVVGAAALSLASGVFLAVTPASAHVVPAGDATSTVHVARHGVMHTLSQAATHRAGLAASDDNDLNYAGGHDGVGVNDGHAEVYLVFYGSQWGKKGTDGHGNATFSKDPDGAAPVAQQMFKGIGTGNEKWSADLTQWCDGPNVKLGASSCPANASFIPYQKGGVLAGVWYDNSAASPASASGHQLGEEAVKAAEHFGKTTTASNRHAYYVIMSPHGTNPDNYQDPGTGYCAWHDYTGDDRLTGGGAVDSPYGPLAFSNQPYNMDKGTDCGVGYVNKPGTLDGWTMTMGHEWQEMMSDQFPYGGWSNYDGEENSDECAWIPAGKAGGAANVAMGTGTFTEQASWSNDTHSCAITHAILH</sequence>
<dbReference type="RefSeq" id="WP_141635033.1">
    <property type="nucleotide sequence ID" value="NZ_VIGB01000003.1"/>
</dbReference>
<dbReference type="EMBL" id="VIGB01000003">
    <property type="protein sequence ID" value="TQF04462.1"/>
    <property type="molecule type" value="Genomic_DNA"/>
</dbReference>
<dbReference type="InterPro" id="IPR006311">
    <property type="entry name" value="TAT_signal"/>
</dbReference>
<feature type="signal peptide" evidence="1">
    <location>
        <begin position="1"/>
        <end position="35"/>
    </location>
</feature>
<keyword evidence="3" id="KW-1185">Reference proteome</keyword>
<dbReference type="OrthoDB" id="345880at2"/>
<evidence type="ECO:0000313" key="3">
    <source>
        <dbReference type="Proteomes" id="UP000319103"/>
    </source>
</evidence>